<keyword evidence="1" id="KW-0479">Metal-binding</keyword>
<dbReference type="PROSITE" id="PS50157">
    <property type="entry name" value="ZINC_FINGER_C2H2_2"/>
    <property type="match status" value="1"/>
</dbReference>
<dbReference type="InParanoid" id="A0A165ZYS6"/>
<keyword evidence="4" id="KW-1185">Reference proteome</keyword>
<protein>
    <recommendedName>
        <fullName evidence="2">C2H2-type domain-containing protein</fullName>
    </recommendedName>
</protein>
<evidence type="ECO:0000256" key="1">
    <source>
        <dbReference type="PROSITE-ProRule" id="PRU00042"/>
    </source>
</evidence>
<accession>A0A165ZYS6</accession>
<gene>
    <name evidence="3" type="ORF">EXIGLDRAFT_698065</name>
</gene>
<dbReference type="SMART" id="SM00355">
    <property type="entry name" value="ZnF_C2H2"/>
    <property type="match status" value="2"/>
</dbReference>
<dbReference type="AlphaFoldDB" id="A0A165ZYS6"/>
<evidence type="ECO:0000313" key="3">
    <source>
        <dbReference type="EMBL" id="KZV86919.1"/>
    </source>
</evidence>
<evidence type="ECO:0000313" key="4">
    <source>
        <dbReference type="Proteomes" id="UP000077266"/>
    </source>
</evidence>
<feature type="domain" description="C2H2-type" evidence="2">
    <location>
        <begin position="54"/>
        <end position="81"/>
    </location>
</feature>
<dbReference type="PROSITE" id="PS00028">
    <property type="entry name" value="ZINC_FINGER_C2H2_1"/>
    <property type="match status" value="2"/>
</dbReference>
<evidence type="ECO:0000259" key="2">
    <source>
        <dbReference type="PROSITE" id="PS50157"/>
    </source>
</evidence>
<sequence>MMLELPPIACIEDTSDYEGYSTNEEIDELLSDTEATFNPQKPSKLLSPTDAGAWRCPHCGTEYEREKSLKHHLPMHKTSAEKKDKCLTCGHVFSNAQNQYQHERRQHKHWYCHKCRTACFGSEVECKTHEAVCASRRPRRK</sequence>
<dbReference type="Proteomes" id="UP000077266">
    <property type="component" value="Unassembled WGS sequence"/>
</dbReference>
<name>A0A165ZYS6_EXIGL</name>
<keyword evidence="1" id="KW-0863">Zinc-finger</keyword>
<dbReference type="EMBL" id="KV426141">
    <property type="protein sequence ID" value="KZV86919.1"/>
    <property type="molecule type" value="Genomic_DNA"/>
</dbReference>
<keyword evidence="1" id="KW-0862">Zinc</keyword>
<proteinExistence type="predicted"/>
<organism evidence="3 4">
    <name type="scientific">Exidia glandulosa HHB12029</name>
    <dbReference type="NCBI Taxonomy" id="1314781"/>
    <lineage>
        <taxon>Eukaryota</taxon>
        <taxon>Fungi</taxon>
        <taxon>Dikarya</taxon>
        <taxon>Basidiomycota</taxon>
        <taxon>Agaricomycotina</taxon>
        <taxon>Agaricomycetes</taxon>
        <taxon>Auriculariales</taxon>
        <taxon>Exidiaceae</taxon>
        <taxon>Exidia</taxon>
    </lineage>
</organism>
<dbReference type="Gene3D" id="3.30.160.60">
    <property type="entry name" value="Classic Zinc Finger"/>
    <property type="match status" value="1"/>
</dbReference>
<dbReference type="GO" id="GO:0008270">
    <property type="term" value="F:zinc ion binding"/>
    <property type="evidence" value="ECO:0007669"/>
    <property type="project" value="UniProtKB-KW"/>
</dbReference>
<reference evidence="3 4" key="1">
    <citation type="journal article" date="2016" name="Mol. Biol. Evol.">
        <title>Comparative Genomics of Early-Diverging Mushroom-Forming Fungi Provides Insights into the Origins of Lignocellulose Decay Capabilities.</title>
        <authorList>
            <person name="Nagy L.G."/>
            <person name="Riley R."/>
            <person name="Tritt A."/>
            <person name="Adam C."/>
            <person name="Daum C."/>
            <person name="Floudas D."/>
            <person name="Sun H."/>
            <person name="Yadav J.S."/>
            <person name="Pangilinan J."/>
            <person name="Larsson K.H."/>
            <person name="Matsuura K."/>
            <person name="Barry K."/>
            <person name="Labutti K."/>
            <person name="Kuo R."/>
            <person name="Ohm R.A."/>
            <person name="Bhattacharya S.S."/>
            <person name="Shirouzu T."/>
            <person name="Yoshinaga Y."/>
            <person name="Martin F.M."/>
            <person name="Grigoriev I.V."/>
            <person name="Hibbett D.S."/>
        </authorList>
    </citation>
    <scope>NUCLEOTIDE SEQUENCE [LARGE SCALE GENOMIC DNA]</scope>
    <source>
        <strain evidence="3 4">HHB12029</strain>
    </source>
</reference>
<dbReference type="OrthoDB" id="427030at2759"/>
<dbReference type="InterPro" id="IPR013087">
    <property type="entry name" value="Znf_C2H2_type"/>
</dbReference>